<dbReference type="EMBL" id="HACG01030867">
    <property type="protein sequence ID" value="CEK77732.1"/>
    <property type="molecule type" value="Transcribed_RNA"/>
</dbReference>
<evidence type="ECO:0000313" key="1">
    <source>
        <dbReference type="EMBL" id="CEK77731.1"/>
    </source>
</evidence>
<proteinExistence type="predicted"/>
<reference evidence="1" key="1">
    <citation type="submission" date="2014-12" db="EMBL/GenBank/DDBJ databases">
        <title>Insight into the proteome of Arion vulgaris.</title>
        <authorList>
            <person name="Aradska J."/>
            <person name="Bulat T."/>
            <person name="Smidak R."/>
            <person name="Sarate P."/>
            <person name="Gangsoo J."/>
            <person name="Sialana F."/>
            <person name="Bilban M."/>
            <person name="Lubec G."/>
        </authorList>
    </citation>
    <scope>NUCLEOTIDE SEQUENCE</scope>
    <source>
        <tissue evidence="1">Skin</tissue>
    </source>
</reference>
<dbReference type="AlphaFoldDB" id="A0A0B7ACI7"/>
<feature type="non-terminal residue" evidence="1">
    <location>
        <position position="1"/>
    </location>
</feature>
<dbReference type="EMBL" id="HACG01030866">
    <property type="protein sequence ID" value="CEK77731.1"/>
    <property type="molecule type" value="Transcribed_RNA"/>
</dbReference>
<protein>
    <submittedName>
        <fullName evidence="1">Uncharacterized protein</fullName>
    </submittedName>
</protein>
<sequence length="77" mass="8726">VIRSSSLHKEQVHKCLDLLNIRQYVATDSCSSVLVIETLSATRIMFTSITFKYKLLQTRHGRQNPSRHLNLLSGLSA</sequence>
<gene>
    <name evidence="1" type="primary">ORF106343</name>
    <name evidence="2" type="synonym">ORF106349</name>
</gene>
<accession>A0A0B7ACI7</accession>
<organism evidence="1">
    <name type="scientific">Arion vulgaris</name>
    <dbReference type="NCBI Taxonomy" id="1028688"/>
    <lineage>
        <taxon>Eukaryota</taxon>
        <taxon>Metazoa</taxon>
        <taxon>Spiralia</taxon>
        <taxon>Lophotrochozoa</taxon>
        <taxon>Mollusca</taxon>
        <taxon>Gastropoda</taxon>
        <taxon>Heterobranchia</taxon>
        <taxon>Euthyneura</taxon>
        <taxon>Panpulmonata</taxon>
        <taxon>Eupulmonata</taxon>
        <taxon>Stylommatophora</taxon>
        <taxon>Helicina</taxon>
        <taxon>Arionoidea</taxon>
        <taxon>Arionidae</taxon>
        <taxon>Arion</taxon>
    </lineage>
</organism>
<evidence type="ECO:0000313" key="2">
    <source>
        <dbReference type="EMBL" id="CEK77732.1"/>
    </source>
</evidence>
<name>A0A0B7ACI7_9EUPU</name>